<evidence type="ECO:0000313" key="3">
    <source>
        <dbReference type="EMBL" id="ACH38764.1"/>
    </source>
</evidence>
<feature type="compositionally biased region" description="Low complexity" evidence="1">
    <location>
        <begin position="39"/>
        <end position="58"/>
    </location>
</feature>
<feature type="signal peptide" evidence="2">
    <location>
        <begin position="1"/>
        <end position="18"/>
    </location>
</feature>
<feature type="compositionally biased region" description="Polar residues" evidence="1">
    <location>
        <begin position="59"/>
        <end position="80"/>
    </location>
</feature>
<accession>B5EA58</accession>
<reference evidence="3 4" key="2">
    <citation type="journal article" date="2010" name="BMC Genomics">
        <title>The genome of Geobacter bemidjiensis, exemplar for the subsurface clade of Geobacter species that predominate in Fe(III)-reducing subsurface environments.</title>
        <authorList>
            <person name="Aklujkar M."/>
            <person name="Young N.D."/>
            <person name="Holmes D."/>
            <person name="Chavan M."/>
            <person name="Risso C."/>
            <person name="Kiss H.E."/>
            <person name="Han C.S."/>
            <person name="Land M.L."/>
            <person name="Lovley D.R."/>
        </authorList>
    </citation>
    <scope>NUCLEOTIDE SEQUENCE [LARGE SCALE GENOMIC DNA]</scope>
    <source>
        <strain evidence="4">ATCC BAA-1014 / DSM 16622 / JCM 12645 / Bem</strain>
    </source>
</reference>
<dbReference type="eggNOG" id="ENOG5033CM7">
    <property type="taxonomic scope" value="Bacteria"/>
</dbReference>
<dbReference type="Proteomes" id="UP000008825">
    <property type="component" value="Chromosome"/>
</dbReference>
<gene>
    <name evidence="3" type="ordered locus">Gbem_1748</name>
</gene>
<evidence type="ECO:0000256" key="1">
    <source>
        <dbReference type="SAM" id="MobiDB-lite"/>
    </source>
</evidence>
<keyword evidence="2" id="KW-0732">Signal</keyword>
<dbReference type="RefSeq" id="WP_012530181.1">
    <property type="nucleotide sequence ID" value="NC_011146.1"/>
</dbReference>
<evidence type="ECO:0000313" key="4">
    <source>
        <dbReference type="Proteomes" id="UP000008825"/>
    </source>
</evidence>
<feature type="compositionally biased region" description="Low complexity" evidence="1">
    <location>
        <begin position="87"/>
        <end position="106"/>
    </location>
</feature>
<evidence type="ECO:0000256" key="2">
    <source>
        <dbReference type="SAM" id="SignalP"/>
    </source>
</evidence>
<reference evidence="3 4" key="1">
    <citation type="submission" date="2008-07" db="EMBL/GenBank/DDBJ databases">
        <title>Complete sequence of Geobacter bemidjiensis BEM.</title>
        <authorList>
            <consortium name="US DOE Joint Genome Institute"/>
            <person name="Lucas S."/>
            <person name="Copeland A."/>
            <person name="Lapidus A."/>
            <person name="Glavina del Rio T."/>
            <person name="Dalin E."/>
            <person name="Tice H."/>
            <person name="Bruce D."/>
            <person name="Goodwin L."/>
            <person name="Pitluck S."/>
            <person name="Kiss H."/>
            <person name="Brettin T."/>
            <person name="Detter J.C."/>
            <person name="Han C."/>
            <person name="Kuske C.R."/>
            <person name="Schmutz J."/>
            <person name="Larimer F."/>
            <person name="Land M."/>
            <person name="Hauser L."/>
            <person name="Kyrpides N."/>
            <person name="Lykidis A."/>
            <person name="Lovley D."/>
            <person name="Richardson P."/>
        </authorList>
    </citation>
    <scope>NUCLEOTIDE SEQUENCE [LARGE SCALE GENOMIC DNA]</scope>
    <source>
        <strain evidence="4">ATCC BAA-1014 / DSM 16622 / JCM 12645 / Bem</strain>
    </source>
</reference>
<dbReference type="KEGG" id="gbm:Gbem_1748"/>
<dbReference type="HOGENOM" id="CLU_2219347_0_0_7"/>
<organism evidence="3 4">
    <name type="scientific">Citrifermentans bemidjiense (strain ATCC BAA-1014 / DSM 16622 / JCM 12645 / Bem)</name>
    <name type="common">Geobacter bemidjiensis</name>
    <dbReference type="NCBI Taxonomy" id="404380"/>
    <lineage>
        <taxon>Bacteria</taxon>
        <taxon>Pseudomonadati</taxon>
        <taxon>Thermodesulfobacteriota</taxon>
        <taxon>Desulfuromonadia</taxon>
        <taxon>Geobacterales</taxon>
        <taxon>Geobacteraceae</taxon>
        <taxon>Citrifermentans</taxon>
    </lineage>
</organism>
<keyword evidence="4" id="KW-1185">Reference proteome</keyword>
<dbReference type="EMBL" id="CP001124">
    <property type="protein sequence ID" value="ACH38764.1"/>
    <property type="molecule type" value="Genomic_DNA"/>
</dbReference>
<feature type="chain" id="PRO_5002829762" evidence="2">
    <location>
        <begin position="19"/>
        <end position="106"/>
    </location>
</feature>
<proteinExistence type="predicted"/>
<name>B5EA58_CITBB</name>
<protein>
    <submittedName>
        <fullName evidence="3">Uncharacterized protein</fullName>
    </submittedName>
</protein>
<dbReference type="STRING" id="404380.Gbem_1748"/>
<sequence>MKSLVALLLLLVATSAFADQYVNGYTRKDGTYVNGYTRSSPDSSYNNNYNVRGNTNPYTGSEGTASPTYNDRSPSYNTRTYGDPGYTNSGSGNSTGRSNTRSIYGY</sequence>
<dbReference type="AlphaFoldDB" id="B5EA58"/>
<feature type="region of interest" description="Disordered" evidence="1">
    <location>
        <begin position="28"/>
        <end position="106"/>
    </location>
</feature>